<name>A0ABM8VAS4_9BACL</name>
<keyword evidence="4" id="KW-0540">Nuclease</keyword>
<dbReference type="RefSeq" id="WP_218096760.1">
    <property type="nucleotide sequence ID" value="NZ_CAJVCE010000001.1"/>
</dbReference>
<dbReference type="Pfam" id="PF00149">
    <property type="entry name" value="Metallophos"/>
    <property type="match status" value="1"/>
</dbReference>
<keyword evidence="4" id="KW-0255">Endonuclease</keyword>
<dbReference type="Proteomes" id="UP000730618">
    <property type="component" value="Unassembled WGS sequence"/>
</dbReference>
<dbReference type="GO" id="GO:0016787">
    <property type="term" value="F:hydrolase activity"/>
    <property type="evidence" value="ECO:0007669"/>
    <property type="project" value="UniProtKB-KW"/>
</dbReference>
<dbReference type="PROSITE" id="PS00785">
    <property type="entry name" value="5_NUCLEOTIDASE_1"/>
    <property type="match status" value="1"/>
</dbReference>
<evidence type="ECO:0000259" key="2">
    <source>
        <dbReference type="Pfam" id="PF00149"/>
    </source>
</evidence>
<evidence type="ECO:0000259" key="3">
    <source>
        <dbReference type="Pfam" id="PF02872"/>
    </source>
</evidence>
<comment type="caution">
    <text evidence="4">The sequence shown here is derived from an EMBL/GenBank/DDBJ whole genome shotgun (WGS) entry which is preliminary data.</text>
</comment>
<keyword evidence="1" id="KW-0732">Signal</keyword>
<sequence>MYETREPLSDQATRSETEPIELQLLAITDFHGYLQPASDKANGEIQSLDGPLVVGGAAYLAAHLKRLRAGHANSLLLSNGDNFSGWPIETAAFKSEPTIEFLNAIGVEVSSAGNHEFDVSPEFLIRHMMNGECFGTEDIDGCYKDSTGKPFRGCHFDYISANVRDARNGQLVLKPYIIKHIPDGRGGTVPVGIIGLIEEAAFTKEQMSVQSGVLYADSLLESANRYAEELRDQGVQTIIALVHEGGSADSSGLDFNGCERPWGPAIDFAAKASPAIDVIITGHWHAAFNCLIDDPDGNPRPVVEGSNHGRLITEINLYIDPLTKDVLRDKTRCINHPNTRDIAPDPDIEAMVAYWSKRAQEQQNVPLAKLKGDLLCARNAYGESAFANVVADAFYAAAQKIPQPVDFAMTVGLPKGDLLFAKGTVPTDLDGTITFGELLHSVGAHTSEIVVTLSGKQIQQILEEQWSQGTDGTVMFQPVNVSYNVQYAYDLHQPLRARIAPADVIINGEKLDPDRRYRVATNGLVAVNGGGYPSFSGYSDALRIASWPVMDYIKAQGEIQAPKLNRIRAKHA</sequence>
<dbReference type="Pfam" id="PF02872">
    <property type="entry name" value="5_nucleotid_C"/>
    <property type="match status" value="1"/>
</dbReference>
<dbReference type="InterPro" id="IPR006146">
    <property type="entry name" value="5'-Nucleotdase_CS"/>
</dbReference>
<dbReference type="InterPro" id="IPR006179">
    <property type="entry name" value="5_nucleotidase/apyrase"/>
</dbReference>
<gene>
    <name evidence="4" type="primary">yhcR_1</name>
    <name evidence="4" type="ORF">PAECIP111802_00394</name>
</gene>
<proteinExistence type="predicted"/>
<dbReference type="InterPro" id="IPR004843">
    <property type="entry name" value="Calcineurin-like_PHP"/>
</dbReference>
<evidence type="ECO:0000256" key="1">
    <source>
        <dbReference type="ARBA" id="ARBA00022729"/>
    </source>
</evidence>
<dbReference type="EC" id="3.1.31.-" evidence="4"/>
<dbReference type="InterPro" id="IPR008334">
    <property type="entry name" value="5'-Nucleotdase_C"/>
</dbReference>
<evidence type="ECO:0000313" key="5">
    <source>
        <dbReference type="Proteomes" id="UP000730618"/>
    </source>
</evidence>
<dbReference type="PANTHER" id="PTHR11575:SF24">
    <property type="entry name" value="5'-NUCLEOTIDASE"/>
    <property type="match status" value="1"/>
</dbReference>
<reference evidence="4 5" key="1">
    <citation type="submission" date="2021-06" db="EMBL/GenBank/DDBJ databases">
        <authorList>
            <person name="Criscuolo A."/>
        </authorList>
    </citation>
    <scope>NUCLEOTIDE SEQUENCE [LARGE SCALE GENOMIC DNA]</scope>
    <source>
        <strain evidence="5">CIP 111802</strain>
    </source>
</reference>
<keyword evidence="4" id="KW-0378">Hydrolase</keyword>
<dbReference type="PANTHER" id="PTHR11575">
    <property type="entry name" value="5'-NUCLEOTIDASE-RELATED"/>
    <property type="match status" value="1"/>
</dbReference>
<feature type="domain" description="5'-Nucleotidase C-terminal" evidence="3">
    <location>
        <begin position="373"/>
        <end position="535"/>
    </location>
</feature>
<protein>
    <submittedName>
        <fullName evidence="4">Endonuclease YhcR</fullName>
        <ecNumber evidence="4">3.1.31.-</ecNumber>
    </submittedName>
</protein>
<dbReference type="EMBL" id="CAJVCE010000001">
    <property type="protein sequence ID" value="CAG7617322.1"/>
    <property type="molecule type" value="Genomic_DNA"/>
</dbReference>
<keyword evidence="5" id="KW-1185">Reference proteome</keyword>
<feature type="domain" description="Calcineurin-like phosphoesterase" evidence="2">
    <location>
        <begin position="24"/>
        <end position="286"/>
    </location>
</feature>
<organism evidence="4 5">
    <name type="scientific">Paenibacillus allorhizosphaerae</name>
    <dbReference type="NCBI Taxonomy" id="2849866"/>
    <lineage>
        <taxon>Bacteria</taxon>
        <taxon>Bacillati</taxon>
        <taxon>Bacillota</taxon>
        <taxon>Bacilli</taxon>
        <taxon>Bacillales</taxon>
        <taxon>Paenibacillaceae</taxon>
        <taxon>Paenibacillus</taxon>
    </lineage>
</organism>
<accession>A0ABM8VAS4</accession>
<dbReference type="GO" id="GO:0004519">
    <property type="term" value="F:endonuclease activity"/>
    <property type="evidence" value="ECO:0007669"/>
    <property type="project" value="UniProtKB-KW"/>
</dbReference>
<evidence type="ECO:0000313" key="4">
    <source>
        <dbReference type="EMBL" id="CAG7617322.1"/>
    </source>
</evidence>